<feature type="compositionally biased region" description="Basic and acidic residues" evidence="1">
    <location>
        <begin position="78"/>
        <end position="89"/>
    </location>
</feature>
<comment type="caution">
    <text evidence="2">The sequence shown here is derived from an EMBL/GenBank/DDBJ whole genome shotgun (WGS) entry which is preliminary data.</text>
</comment>
<feature type="compositionally biased region" description="Low complexity" evidence="1">
    <location>
        <begin position="7"/>
        <end position="21"/>
    </location>
</feature>
<feature type="compositionally biased region" description="Polar residues" evidence="1">
    <location>
        <begin position="22"/>
        <end position="41"/>
    </location>
</feature>
<reference evidence="2" key="1">
    <citation type="submission" date="2021-02" db="EMBL/GenBank/DDBJ databases">
        <authorList>
            <person name="Palmer J.M."/>
        </authorList>
    </citation>
    <scope>NUCLEOTIDE SEQUENCE</scope>
    <source>
        <strain evidence="2">SCRP734</strain>
    </source>
</reference>
<feature type="region of interest" description="Disordered" evidence="1">
    <location>
        <begin position="1"/>
        <end position="93"/>
    </location>
</feature>
<evidence type="ECO:0000313" key="2">
    <source>
        <dbReference type="EMBL" id="KAG7379059.1"/>
    </source>
</evidence>
<evidence type="ECO:0000256" key="1">
    <source>
        <dbReference type="SAM" id="MobiDB-lite"/>
    </source>
</evidence>
<feature type="region of interest" description="Disordered" evidence="1">
    <location>
        <begin position="149"/>
        <end position="174"/>
    </location>
</feature>
<organism evidence="2 3">
    <name type="scientific">Phytophthora pseudosyringae</name>
    <dbReference type="NCBI Taxonomy" id="221518"/>
    <lineage>
        <taxon>Eukaryota</taxon>
        <taxon>Sar</taxon>
        <taxon>Stramenopiles</taxon>
        <taxon>Oomycota</taxon>
        <taxon>Peronosporomycetes</taxon>
        <taxon>Peronosporales</taxon>
        <taxon>Peronosporaceae</taxon>
        <taxon>Phytophthora</taxon>
    </lineage>
</organism>
<keyword evidence="3" id="KW-1185">Reference proteome</keyword>
<dbReference type="PANTHER" id="PTHR46500:SF1">
    <property type="entry name" value="CILIA- AND FLAGELLA-ASSOCIATED PROTEIN 221"/>
    <property type="match status" value="1"/>
</dbReference>
<dbReference type="GO" id="GO:0003341">
    <property type="term" value="P:cilium movement"/>
    <property type="evidence" value="ECO:0007669"/>
    <property type="project" value="InterPro"/>
</dbReference>
<protein>
    <submittedName>
        <fullName evidence="2">Uncharacterized protein</fullName>
    </submittedName>
</protein>
<proteinExistence type="predicted"/>
<dbReference type="Proteomes" id="UP000694044">
    <property type="component" value="Unassembled WGS sequence"/>
</dbReference>
<dbReference type="EMBL" id="JAGDFM010000375">
    <property type="protein sequence ID" value="KAG7379059.1"/>
    <property type="molecule type" value="Genomic_DNA"/>
</dbReference>
<gene>
    <name evidence="2" type="ORF">PHYPSEUDO_009102</name>
</gene>
<feature type="region of interest" description="Disordered" evidence="1">
    <location>
        <begin position="637"/>
        <end position="665"/>
    </location>
</feature>
<feature type="compositionally biased region" description="Basic and acidic residues" evidence="1">
    <location>
        <begin position="56"/>
        <end position="66"/>
    </location>
</feature>
<dbReference type="AlphaFoldDB" id="A0A8T1VFX5"/>
<dbReference type="PANTHER" id="PTHR46500">
    <property type="entry name" value="CILIA- AND FLAGELLA-ASSOCIATED PROTEIN 221"/>
    <property type="match status" value="1"/>
</dbReference>
<accession>A0A8T1VFX5</accession>
<dbReference type="OrthoDB" id="5538672at2759"/>
<sequence length="769" mass="86006">MKRAGHPSSAVASPMSPASRSTASVSPVATLRSTVDTTSTVEVAKKKFESSSPAILEDKPRRRPEAQVKASKASAPRNETKPRSEKCVQEEPQFVDVDGEEELELEKVRGIEIPRDLNSVTGVTYVLNQEPGKLKPKDLKKAIAANRALQQQQREEQAKLSRTGNVSGGEDEEAATLSFPALVREEDGYLERIRISKQAKDMFFQQELKEVAEAEKALEFQSHNVHLGQRLLSPEQIAHLTKLRELNFQTLIRQQREQLRTMFINVHYESPIVSDHQHQKSDDNQPFLLCELKTAVLPAHFIPAYTPDFKPYKNDLWARRQRVLRRLIRAVSTCILRLRAQKRLDRIRAWIGGAKTRTQVREKVSLDWQSSAQAGGGNVSKAVIPDTLTQKPDQENLGSLLNGDQCRYYLSSFPMVEESTAQKRRDSIEVPADWELKFNSFTFMELKPRDEALLMGHELLPLPALPTYVPLENARVLRQGAEGECGVVASLLPRSTAPDRSLFSTVNSCSGQLLAVSVPSLLEMLPSDAFLSPQASVRPLMELQGPRESEPSFPLRPRRVFRTPPTSFSVWQSLQIGLQSVMGSHDAASLYLSDVFIGSADRKHLEPIFPSPAESASDQSIFGNVWNVATTTVPHLAERAEDVPSLSDSESDEDGENGGISTGTPHISWKLACEMFEEPSGEQKDGGSNNIYEAGELLGCEKGVYSFERYRHAIRQEHSYNTHRQELLERLPKLLDVASAQIEHPDYALVVQGHGPERSLHLSKLRKHY</sequence>
<dbReference type="GO" id="GO:0097729">
    <property type="term" value="C:9+2 motile cilium"/>
    <property type="evidence" value="ECO:0007669"/>
    <property type="project" value="TreeGrafter"/>
</dbReference>
<name>A0A8T1VFX5_9STRA</name>
<dbReference type="InterPro" id="IPR029676">
    <property type="entry name" value="CFAP221"/>
</dbReference>
<evidence type="ECO:0000313" key="3">
    <source>
        <dbReference type="Proteomes" id="UP000694044"/>
    </source>
</evidence>
<dbReference type="GO" id="GO:0044458">
    <property type="term" value="P:motile cilium assembly"/>
    <property type="evidence" value="ECO:0007669"/>
    <property type="project" value="TreeGrafter"/>
</dbReference>